<dbReference type="InterPro" id="IPR040442">
    <property type="entry name" value="Pyrv_kinase-like_dom_sf"/>
</dbReference>
<keyword evidence="14 17" id="KW-0418">Kinase</keyword>
<feature type="binding site" evidence="19">
    <location>
        <position position="464"/>
    </location>
    <ligand>
        <name>phosphoenolpyruvate</name>
        <dbReference type="ChEBI" id="CHEBI:58702"/>
    </ligand>
</feature>
<keyword evidence="9 17" id="KW-0963">Cytoplasm</keyword>
<evidence type="ECO:0000256" key="9">
    <source>
        <dbReference type="ARBA" id="ARBA00022490"/>
    </source>
</evidence>
<keyword evidence="10 17" id="KW-0762">Sugar transport</keyword>
<dbReference type="Gene3D" id="1.10.274.10">
    <property type="entry name" value="PtsI, HPr-binding domain"/>
    <property type="match status" value="1"/>
</dbReference>
<evidence type="ECO:0000256" key="3">
    <source>
        <dbReference type="ARBA" id="ARBA00002728"/>
    </source>
</evidence>
<feature type="binding site" evidence="20">
    <location>
        <position position="430"/>
    </location>
    <ligand>
        <name>Mg(2+)</name>
        <dbReference type="ChEBI" id="CHEBI:18420"/>
    </ligand>
</feature>
<reference evidence="24 25" key="1">
    <citation type="submission" date="2015-09" db="EMBL/GenBank/DDBJ databases">
        <authorList>
            <consortium name="Pathogen Informatics"/>
        </authorList>
    </citation>
    <scope>NUCLEOTIDE SEQUENCE [LARGE SCALE GENOMIC DNA]</scope>
    <source>
        <strain evidence="24 25">2789STDY5834962</strain>
    </source>
</reference>
<dbReference type="PRINTS" id="PR01736">
    <property type="entry name" value="PHPHTRNFRASE"/>
</dbReference>
<protein>
    <recommendedName>
        <fullName evidence="7 17">Phosphoenolpyruvate-protein phosphotransferase</fullName>
        <ecNumber evidence="6 17">2.7.3.9</ecNumber>
    </recommendedName>
    <alternativeName>
        <fullName evidence="16 17">Phosphotransferase system, enzyme I</fullName>
    </alternativeName>
</protein>
<dbReference type="NCBIfam" id="TIGR01417">
    <property type="entry name" value="PTS_I_fam"/>
    <property type="match status" value="1"/>
</dbReference>
<dbReference type="InterPro" id="IPR036637">
    <property type="entry name" value="Phosphohistidine_dom_sf"/>
</dbReference>
<comment type="function">
    <text evidence="3 17">General (non sugar-specific) component of the phosphoenolpyruvate-dependent sugar phosphotransferase system (sugar PTS). This major carbohydrate active-transport system catalyzes the phosphorylation of incoming sugar substrates concomitantly with their translocation across the cell membrane. Enzyme I transfers the phosphoryl group from phosphoenolpyruvate (PEP) to the phosphoryl carrier protein (HPr).</text>
</comment>
<dbReference type="Proteomes" id="UP000095727">
    <property type="component" value="Unassembled WGS sequence"/>
</dbReference>
<dbReference type="Pfam" id="PF02896">
    <property type="entry name" value="PEP-utilizers_C"/>
    <property type="match status" value="1"/>
</dbReference>
<dbReference type="Gene3D" id="3.20.20.60">
    <property type="entry name" value="Phosphoenolpyruvate-binding domains"/>
    <property type="match status" value="1"/>
</dbReference>
<evidence type="ECO:0000256" key="8">
    <source>
        <dbReference type="ARBA" id="ARBA00022448"/>
    </source>
</evidence>
<dbReference type="InterPro" id="IPR024692">
    <property type="entry name" value="PTS_EI"/>
</dbReference>
<keyword evidence="15 17" id="KW-0460">Magnesium</keyword>
<evidence type="ECO:0000256" key="4">
    <source>
        <dbReference type="ARBA" id="ARBA00004496"/>
    </source>
</evidence>
<dbReference type="GO" id="GO:0008965">
    <property type="term" value="F:phosphoenolpyruvate-protein phosphotransferase activity"/>
    <property type="evidence" value="ECO:0007669"/>
    <property type="project" value="UniProtKB-EC"/>
</dbReference>
<evidence type="ECO:0000256" key="18">
    <source>
        <dbReference type="PIRSR" id="PIRSR000732-1"/>
    </source>
</evidence>
<evidence type="ECO:0000259" key="23">
    <source>
        <dbReference type="Pfam" id="PF05524"/>
    </source>
</evidence>
<dbReference type="Gene3D" id="3.50.30.10">
    <property type="entry name" value="Phosphohistidine domain"/>
    <property type="match status" value="1"/>
</dbReference>
<keyword evidence="13 17" id="KW-0479">Metal-binding</keyword>
<feature type="binding site" evidence="19">
    <location>
        <position position="331"/>
    </location>
    <ligand>
        <name>phosphoenolpyruvate</name>
        <dbReference type="ChEBI" id="CHEBI:58702"/>
    </ligand>
</feature>
<dbReference type="PROSITE" id="PS00742">
    <property type="entry name" value="PEP_ENZYMES_2"/>
    <property type="match status" value="1"/>
</dbReference>
<evidence type="ECO:0000256" key="12">
    <source>
        <dbReference type="ARBA" id="ARBA00022683"/>
    </source>
</evidence>
<feature type="active site" description="Proton donor" evidence="18">
    <location>
        <position position="501"/>
    </location>
</feature>
<evidence type="ECO:0000256" key="17">
    <source>
        <dbReference type="PIRNR" id="PIRNR000732"/>
    </source>
</evidence>
<feature type="domain" description="Phosphotransferase system enzyme I N-terminal" evidence="23">
    <location>
        <begin position="6"/>
        <end position="126"/>
    </location>
</feature>
<dbReference type="GO" id="GO:0016301">
    <property type="term" value="F:kinase activity"/>
    <property type="evidence" value="ECO:0007669"/>
    <property type="project" value="UniProtKB-KW"/>
</dbReference>
<dbReference type="SUPFAM" id="SSF52009">
    <property type="entry name" value="Phosphohistidine domain"/>
    <property type="match status" value="1"/>
</dbReference>
<dbReference type="EC" id="2.7.3.9" evidence="6 17"/>
<evidence type="ECO:0000256" key="10">
    <source>
        <dbReference type="ARBA" id="ARBA00022597"/>
    </source>
</evidence>
<evidence type="ECO:0000256" key="2">
    <source>
        <dbReference type="ARBA" id="ARBA00001946"/>
    </source>
</evidence>
<evidence type="ECO:0000256" key="7">
    <source>
        <dbReference type="ARBA" id="ARBA00016544"/>
    </source>
</evidence>
<feature type="binding site" evidence="19">
    <location>
        <begin position="453"/>
        <end position="454"/>
    </location>
    <ligand>
        <name>phosphoenolpyruvate</name>
        <dbReference type="ChEBI" id="CHEBI:58702"/>
    </ligand>
</feature>
<evidence type="ECO:0000256" key="11">
    <source>
        <dbReference type="ARBA" id="ARBA00022679"/>
    </source>
</evidence>
<dbReference type="InterPro" id="IPR023151">
    <property type="entry name" value="PEP_util_CS"/>
</dbReference>
<evidence type="ECO:0000256" key="1">
    <source>
        <dbReference type="ARBA" id="ARBA00000683"/>
    </source>
</evidence>
<dbReference type="InterPro" id="IPR006318">
    <property type="entry name" value="PTS_EI-like"/>
</dbReference>
<dbReference type="RefSeq" id="WP_055158216.1">
    <property type="nucleotide sequence ID" value="NZ_CYXR01000026.1"/>
</dbReference>
<keyword evidence="11 17" id="KW-0808">Transferase</keyword>
<dbReference type="InterPro" id="IPR050499">
    <property type="entry name" value="PEP-utilizing_PTS_enzyme"/>
</dbReference>
<dbReference type="GO" id="GO:0009401">
    <property type="term" value="P:phosphoenolpyruvate-dependent sugar phosphotransferase system"/>
    <property type="evidence" value="ECO:0007669"/>
    <property type="project" value="UniProtKB-KW"/>
</dbReference>
<dbReference type="EMBL" id="CYXR01000026">
    <property type="protein sequence ID" value="CUN12517.1"/>
    <property type="molecule type" value="Genomic_DNA"/>
</dbReference>
<feature type="binding site" evidence="19">
    <location>
        <position position="295"/>
    </location>
    <ligand>
        <name>phosphoenolpyruvate</name>
        <dbReference type="ChEBI" id="CHEBI:58702"/>
    </ligand>
</feature>
<feature type="domain" description="PEP-utilising enzyme C-terminal" evidence="22">
    <location>
        <begin position="252"/>
        <end position="539"/>
    </location>
</feature>
<gene>
    <name evidence="24" type="primary">ptsI_2</name>
    <name evidence="24" type="ORF">ERS852574_02863</name>
</gene>
<sequence length="540" mass="59880">MITLSGKSVFGGVAIGKIAFYKRQEKQVRRYHVEDTEAEAARFEDAQETAIAQLGELYDKAMEDVGEANAAIFEVHQMMLMDLDYVDSIKNIITTQEVNAEYAVATTGDNFSRMFASMDDAYMQGRAADVKDVSDRLLGILSDAGESGVVADEPVIVAADDLVPSETVQLDKSKVLAFATMYGSANSHTAILARTMNIPAVIGLGEGLAKEYDGHMAAIDGFTGTIYIDPDEETMKAMTEKREEDRRQKTLLEELKGKENVTLSGQKINVYANIGNLSDVGAVLKNDAGGIGLFRSEFLYLESEDFPTEEQQFQVYKQVAENMAGKKVIIRTLDIGADKQVDYFGLDKEENPALGYRAIRICLTRPEIFKTQLRALYRASAYGQIAIMFPMIISVKEVKQIKVIIEEVKEELREAQIPFREDVELGIMIETPAAVMMSRELAKEVDFFSVGTNDLTQYTLAIDRQNQKLDAFYDPHHPAVLAMICMAAENAHAEGKWIGICGELGADLELTEEFLSMGLDELSVSPAMVLPLRKKIRETK</sequence>
<evidence type="ECO:0000256" key="13">
    <source>
        <dbReference type="ARBA" id="ARBA00022723"/>
    </source>
</evidence>
<accession>A0A173UE55</accession>
<dbReference type="InterPro" id="IPR036618">
    <property type="entry name" value="PtsI_HPr-bd_sf"/>
</dbReference>
<evidence type="ECO:0000259" key="22">
    <source>
        <dbReference type="Pfam" id="PF02896"/>
    </source>
</evidence>
<evidence type="ECO:0000313" key="25">
    <source>
        <dbReference type="Proteomes" id="UP000095727"/>
    </source>
</evidence>
<dbReference type="Pfam" id="PF05524">
    <property type="entry name" value="PEP-utilisers_N"/>
    <property type="match status" value="1"/>
</dbReference>
<keyword evidence="12 17" id="KW-0598">Phosphotransferase system</keyword>
<keyword evidence="8 17" id="KW-0813">Transport</keyword>
<comment type="similarity">
    <text evidence="5 17">Belongs to the PEP-utilizing enzyme family.</text>
</comment>
<keyword evidence="24" id="KW-0670">Pyruvate</keyword>
<dbReference type="InterPro" id="IPR000121">
    <property type="entry name" value="PEP_util_C"/>
</dbReference>
<evidence type="ECO:0000259" key="21">
    <source>
        <dbReference type="Pfam" id="PF00391"/>
    </source>
</evidence>
<evidence type="ECO:0000313" key="24">
    <source>
        <dbReference type="EMBL" id="CUN12517.1"/>
    </source>
</evidence>
<dbReference type="InterPro" id="IPR008279">
    <property type="entry name" value="PEP-util_enz_mobile_dom"/>
</dbReference>
<comment type="subcellular location">
    <subcellularLocation>
        <location evidence="4 17">Cytoplasm</location>
    </subcellularLocation>
</comment>
<dbReference type="PIRSF" id="PIRSF000732">
    <property type="entry name" value="PTS_enzyme_I"/>
    <property type="match status" value="1"/>
</dbReference>
<proteinExistence type="inferred from homology"/>
<feature type="active site" description="Tele-phosphohistidine intermediate" evidence="18">
    <location>
        <position position="188"/>
    </location>
</feature>
<dbReference type="InterPro" id="IPR008731">
    <property type="entry name" value="PTS_EIN"/>
</dbReference>
<dbReference type="GO" id="GO:0046872">
    <property type="term" value="F:metal ion binding"/>
    <property type="evidence" value="ECO:0007669"/>
    <property type="project" value="UniProtKB-KW"/>
</dbReference>
<dbReference type="SUPFAM" id="SSF51621">
    <property type="entry name" value="Phosphoenolpyruvate/pyruvate domain"/>
    <property type="match status" value="1"/>
</dbReference>
<evidence type="ECO:0000256" key="16">
    <source>
        <dbReference type="ARBA" id="ARBA00033235"/>
    </source>
</evidence>
<dbReference type="SUPFAM" id="SSF47831">
    <property type="entry name" value="Enzyme I of the PEP:sugar phosphotransferase system HPr-binding (sub)domain"/>
    <property type="match status" value="1"/>
</dbReference>
<dbReference type="AlphaFoldDB" id="A0A173UE55"/>
<name>A0A173UE55_9FIRM</name>
<evidence type="ECO:0000256" key="6">
    <source>
        <dbReference type="ARBA" id="ARBA00012232"/>
    </source>
</evidence>
<evidence type="ECO:0000256" key="19">
    <source>
        <dbReference type="PIRSR" id="PIRSR000732-2"/>
    </source>
</evidence>
<dbReference type="GO" id="GO:0005737">
    <property type="term" value="C:cytoplasm"/>
    <property type="evidence" value="ECO:0007669"/>
    <property type="project" value="UniProtKB-SubCell"/>
</dbReference>
<dbReference type="PANTHER" id="PTHR46244:SF3">
    <property type="entry name" value="PHOSPHOENOLPYRUVATE-PROTEIN PHOSPHOTRANSFERASE"/>
    <property type="match status" value="1"/>
</dbReference>
<evidence type="ECO:0000256" key="15">
    <source>
        <dbReference type="ARBA" id="ARBA00022842"/>
    </source>
</evidence>
<dbReference type="Pfam" id="PF00391">
    <property type="entry name" value="PEP-utilizers"/>
    <property type="match status" value="1"/>
</dbReference>
<evidence type="ECO:0000256" key="14">
    <source>
        <dbReference type="ARBA" id="ARBA00022777"/>
    </source>
</evidence>
<organism evidence="24 25">
    <name type="scientific">Coprococcus comes</name>
    <dbReference type="NCBI Taxonomy" id="410072"/>
    <lineage>
        <taxon>Bacteria</taxon>
        <taxon>Bacillati</taxon>
        <taxon>Bacillota</taxon>
        <taxon>Clostridia</taxon>
        <taxon>Lachnospirales</taxon>
        <taxon>Lachnospiraceae</taxon>
        <taxon>Coprococcus</taxon>
    </lineage>
</organism>
<evidence type="ECO:0000256" key="20">
    <source>
        <dbReference type="PIRSR" id="PIRSR000732-3"/>
    </source>
</evidence>
<feature type="domain" description="PEP-utilising enzyme mobile" evidence="21">
    <location>
        <begin position="152"/>
        <end position="224"/>
    </location>
</feature>
<dbReference type="InterPro" id="IPR015813">
    <property type="entry name" value="Pyrv/PenolPyrv_kinase-like_dom"/>
</dbReference>
<comment type="cofactor">
    <cofactor evidence="2 17 20">
        <name>Mg(2+)</name>
        <dbReference type="ChEBI" id="CHEBI:18420"/>
    </cofactor>
</comment>
<evidence type="ECO:0000256" key="5">
    <source>
        <dbReference type="ARBA" id="ARBA00007837"/>
    </source>
</evidence>
<dbReference type="PANTHER" id="PTHR46244">
    <property type="entry name" value="PHOSPHOENOLPYRUVATE-PROTEIN PHOSPHOTRANSFERASE"/>
    <property type="match status" value="1"/>
</dbReference>
<comment type="catalytic activity">
    <reaction evidence="1 17">
        <text>L-histidyl-[protein] + phosphoenolpyruvate = N(pros)-phospho-L-histidyl-[protein] + pyruvate</text>
        <dbReference type="Rhea" id="RHEA:23880"/>
        <dbReference type="Rhea" id="RHEA-COMP:9745"/>
        <dbReference type="Rhea" id="RHEA-COMP:9746"/>
        <dbReference type="ChEBI" id="CHEBI:15361"/>
        <dbReference type="ChEBI" id="CHEBI:29979"/>
        <dbReference type="ChEBI" id="CHEBI:58702"/>
        <dbReference type="ChEBI" id="CHEBI:64837"/>
        <dbReference type="EC" id="2.7.3.9"/>
    </reaction>
</comment>
<feature type="binding site" evidence="20">
    <location>
        <position position="454"/>
    </location>
    <ligand>
        <name>Mg(2+)</name>
        <dbReference type="ChEBI" id="CHEBI:18420"/>
    </ligand>
</feature>